<evidence type="ECO:0000313" key="1">
    <source>
        <dbReference type="EMBL" id="VFS36670.1"/>
    </source>
</evidence>
<gene>
    <name evidence="1" type="primary">hslU_5</name>
    <name evidence="1" type="ORF">NCTC12126_03596</name>
</gene>
<keyword evidence="1" id="KW-0645">Protease</keyword>
<proteinExistence type="predicted"/>
<reference evidence="1 2" key="1">
    <citation type="submission" date="2019-03" db="EMBL/GenBank/DDBJ databases">
        <authorList>
            <consortium name="Pathogen Informatics"/>
        </authorList>
    </citation>
    <scope>NUCLEOTIDE SEQUENCE [LARGE SCALE GENOMIC DNA]</scope>
    <source>
        <strain evidence="1 2">NCTC12126</strain>
    </source>
</reference>
<keyword evidence="1" id="KW-0378">Hydrolase</keyword>
<evidence type="ECO:0000313" key="2">
    <source>
        <dbReference type="Proteomes" id="UP000351155"/>
    </source>
</evidence>
<keyword evidence="1" id="KW-0547">Nucleotide-binding</keyword>
<sequence>MALNASLRRHGRLTKTTENIGARRLHTVLERLMEDISYDASDLQWRKHYHQTQNMWANTWMR</sequence>
<accession>A0A484YJK7</accession>
<dbReference type="Proteomes" id="UP000351155">
    <property type="component" value="Unassembled WGS sequence"/>
</dbReference>
<dbReference type="AlphaFoldDB" id="A0A484YJK7"/>
<dbReference type="GO" id="GO:0008233">
    <property type="term" value="F:peptidase activity"/>
    <property type="evidence" value="ECO:0007669"/>
    <property type="project" value="UniProtKB-KW"/>
</dbReference>
<protein>
    <submittedName>
        <fullName evidence="1">ATP-dependent hsl protease ATP-binding subunit HslU</fullName>
    </submittedName>
</protein>
<name>A0A484YJK7_9ENTR</name>
<keyword evidence="1" id="KW-0067">ATP-binding</keyword>
<dbReference type="GO" id="GO:0005524">
    <property type="term" value="F:ATP binding"/>
    <property type="evidence" value="ECO:0007669"/>
    <property type="project" value="UniProtKB-KW"/>
</dbReference>
<dbReference type="Gene3D" id="1.10.8.60">
    <property type="match status" value="1"/>
</dbReference>
<dbReference type="GO" id="GO:0006508">
    <property type="term" value="P:proteolysis"/>
    <property type="evidence" value="ECO:0007669"/>
    <property type="project" value="UniProtKB-KW"/>
</dbReference>
<organism evidence="1 2">
    <name type="scientific">Enterobacter cancerogenus</name>
    <dbReference type="NCBI Taxonomy" id="69218"/>
    <lineage>
        <taxon>Bacteria</taxon>
        <taxon>Pseudomonadati</taxon>
        <taxon>Pseudomonadota</taxon>
        <taxon>Gammaproteobacteria</taxon>
        <taxon>Enterobacterales</taxon>
        <taxon>Enterobacteriaceae</taxon>
        <taxon>Enterobacter</taxon>
        <taxon>Enterobacter cloacae complex</taxon>
    </lineage>
</organism>
<dbReference type="EMBL" id="CAADIW010000031">
    <property type="protein sequence ID" value="VFS36670.1"/>
    <property type="molecule type" value="Genomic_DNA"/>
</dbReference>